<reference evidence="5 6" key="1">
    <citation type="submission" date="2024-08" db="EMBL/GenBank/DDBJ databases">
        <title>Tateyamaria sp. nov., isolated from marine algae.</title>
        <authorList>
            <person name="Choi B.J."/>
            <person name="Kim J.M."/>
            <person name="Lee J.K."/>
            <person name="Choi D.G."/>
            <person name="Bayburt H."/>
            <person name="Baek J.H."/>
            <person name="Han D.M."/>
            <person name="Jeon C.O."/>
        </authorList>
    </citation>
    <scope>NUCLEOTIDE SEQUENCE [LARGE SCALE GENOMIC DNA]</scope>
    <source>
        <strain evidence="5 6">KMU-156</strain>
    </source>
</reference>
<organism evidence="5 6">
    <name type="scientific">Tateyamaria armeniaca</name>
    <dbReference type="NCBI Taxonomy" id="2518930"/>
    <lineage>
        <taxon>Bacteria</taxon>
        <taxon>Pseudomonadati</taxon>
        <taxon>Pseudomonadota</taxon>
        <taxon>Alphaproteobacteria</taxon>
        <taxon>Rhodobacterales</taxon>
        <taxon>Roseobacteraceae</taxon>
        <taxon>Tateyamaria</taxon>
    </lineage>
</organism>
<keyword evidence="3" id="KW-0862">Zinc</keyword>
<dbReference type="Pfam" id="PF04828">
    <property type="entry name" value="GFA"/>
    <property type="match status" value="1"/>
</dbReference>
<evidence type="ECO:0000259" key="4">
    <source>
        <dbReference type="PROSITE" id="PS51891"/>
    </source>
</evidence>
<gene>
    <name evidence="5" type="ORF">ACERZ8_14565</name>
</gene>
<proteinExistence type="inferred from homology"/>
<dbReference type="InterPro" id="IPR006913">
    <property type="entry name" value="CENP-V/GFA"/>
</dbReference>
<evidence type="ECO:0000313" key="6">
    <source>
        <dbReference type="Proteomes" id="UP001627408"/>
    </source>
</evidence>
<evidence type="ECO:0000313" key="5">
    <source>
        <dbReference type="EMBL" id="MFL4471045.1"/>
    </source>
</evidence>
<name>A0ABW8UV67_9RHOB</name>
<dbReference type="EMBL" id="JBHDIY010000002">
    <property type="protein sequence ID" value="MFL4471045.1"/>
    <property type="molecule type" value="Genomic_DNA"/>
</dbReference>
<comment type="similarity">
    <text evidence="1">Belongs to the Gfa family.</text>
</comment>
<comment type="caution">
    <text evidence="5">The sequence shown here is derived from an EMBL/GenBank/DDBJ whole genome shotgun (WGS) entry which is preliminary data.</text>
</comment>
<evidence type="ECO:0000256" key="3">
    <source>
        <dbReference type="ARBA" id="ARBA00022833"/>
    </source>
</evidence>
<dbReference type="PROSITE" id="PS51891">
    <property type="entry name" value="CENP_V_GFA"/>
    <property type="match status" value="1"/>
</dbReference>
<dbReference type="InterPro" id="IPR011057">
    <property type="entry name" value="Mss4-like_sf"/>
</dbReference>
<feature type="domain" description="CENP-V/GFA" evidence="4">
    <location>
        <begin position="4"/>
        <end position="129"/>
    </location>
</feature>
<evidence type="ECO:0000256" key="2">
    <source>
        <dbReference type="ARBA" id="ARBA00022723"/>
    </source>
</evidence>
<sequence length="129" mass="14252">MTRYSGSCHCGFVRFSVTADIDHARVCNCSICHKRGTLIFRVPDDALTIETPLSDLTLYTWGSHTAKDYFCPRCGILPFRRPSAPSRTERAAGVTEFDGWAINLRCLEGLDPANLPIRHIPGADITPDG</sequence>
<dbReference type="InterPro" id="IPR052355">
    <property type="entry name" value="CENP-V-like"/>
</dbReference>
<dbReference type="PANTHER" id="PTHR28620">
    <property type="entry name" value="CENTROMERE PROTEIN V"/>
    <property type="match status" value="1"/>
</dbReference>
<dbReference type="SUPFAM" id="SSF51316">
    <property type="entry name" value="Mss4-like"/>
    <property type="match status" value="1"/>
</dbReference>
<evidence type="ECO:0000256" key="1">
    <source>
        <dbReference type="ARBA" id="ARBA00005495"/>
    </source>
</evidence>
<dbReference type="Proteomes" id="UP001627408">
    <property type="component" value="Unassembled WGS sequence"/>
</dbReference>
<keyword evidence="6" id="KW-1185">Reference proteome</keyword>
<dbReference type="Gene3D" id="2.170.150.70">
    <property type="match status" value="1"/>
</dbReference>
<accession>A0ABW8UV67</accession>
<dbReference type="RefSeq" id="WP_407592876.1">
    <property type="nucleotide sequence ID" value="NZ_JBHDIY010000002.1"/>
</dbReference>
<protein>
    <submittedName>
        <fullName evidence="5">GFA family protein</fullName>
    </submittedName>
</protein>
<keyword evidence="2" id="KW-0479">Metal-binding</keyword>
<dbReference type="PANTHER" id="PTHR28620:SF1">
    <property type="entry name" value="CENP-V_GFA DOMAIN-CONTAINING PROTEIN"/>
    <property type="match status" value="1"/>
</dbReference>